<comment type="caution">
    <text evidence="3">The sequence shown here is derived from an EMBL/GenBank/DDBJ whole genome shotgun (WGS) entry which is preliminary data.</text>
</comment>
<dbReference type="Pfam" id="PF13581">
    <property type="entry name" value="HATPase_c_2"/>
    <property type="match status" value="1"/>
</dbReference>
<dbReference type="Proteomes" id="UP000533269">
    <property type="component" value="Unassembled WGS sequence"/>
</dbReference>
<gene>
    <name evidence="3" type="ORF">FHR75_001353</name>
</gene>
<dbReference type="PANTHER" id="PTHR35526:SF3">
    <property type="entry name" value="ANTI-SIGMA-F FACTOR RSBW"/>
    <property type="match status" value="1"/>
</dbReference>
<name>A0A7W4TKJ8_KINRA</name>
<dbReference type="CDD" id="cd16936">
    <property type="entry name" value="HATPase_RsbW-like"/>
    <property type="match status" value="1"/>
</dbReference>
<dbReference type="PANTHER" id="PTHR35526">
    <property type="entry name" value="ANTI-SIGMA-F FACTOR RSBW-RELATED"/>
    <property type="match status" value="1"/>
</dbReference>
<sequence>MPDPVPAPAPGVLRLVLDAETSAVPLARHWSSEVCTRRGLSADALGVLQLLVTEAVANAVEHGRGPITVEIACPAADGVAGPVRVTVHDTEPRLPVLRHVGAMATGGRGVALIDQLATGWGVREERGAGKAVWFEVAPGTTWPEV</sequence>
<evidence type="ECO:0000259" key="2">
    <source>
        <dbReference type="Pfam" id="PF13581"/>
    </source>
</evidence>
<organism evidence="3 4">
    <name type="scientific">Kineococcus radiotolerans</name>
    <dbReference type="NCBI Taxonomy" id="131568"/>
    <lineage>
        <taxon>Bacteria</taxon>
        <taxon>Bacillati</taxon>
        <taxon>Actinomycetota</taxon>
        <taxon>Actinomycetes</taxon>
        <taxon>Kineosporiales</taxon>
        <taxon>Kineosporiaceae</taxon>
        <taxon>Kineococcus</taxon>
    </lineage>
</organism>
<evidence type="ECO:0000313" key="4">
    <source>
        <dbReference type="Proteomes" id="UP000533269"/>
    </source>
</evidence>
<keyword evidence="1" id="KW-0418">Kinase</keyword>
<dbReference type="InterPro" id="IPR003594">
    <property type="entry name" value="HATPase_dom"/>
</dbReference>
<reference evidence="3 4" key="1">
    <citation type="submission" date="2020-08" db="EMBL/GenBank/DDBJ databases">
        <title>The Agave Microbiome: Exploring the role of microbial communities in plant adaptations to desert environments.</title>
        <authorList>
            <person name="Partida-Martinez L.P."/>
        </authorList>
    </citation>
    <scope>NUCLEOTIDE SEQUENCE [LARGE SCALE GENOMIC DNA]</scope>
    <source>
        <strain evidence="3 4">AS2.23</strain>
    </source>
</reference>
<dbReference type="GO" id="GO:0004674">
    <property type="term" value="F:protein serine/threonine kinase activity"/>
    <property type="evidence" value="ECO:0007669"/>
    <property type="project" value="UniProtKB-KW"/>
</dbReference>
<dbReference type="SUPFAM" id="SSF55874">
    <property type="entry name" value="ATPase domain of HSP90 chaperone/DNA topoisomerase II/histidine kinase"/>
    <property type="match status" value="1"/>
</dbReference>
<keyword evidence="1" id="KW-0808">Transferase</keyword>
<accession>A0A7W4TKJ8</accession>
<keyword evidence="1" id="KW-0723">Serine/threonine-protein kinase</keyword>
<dbReference type="InterPro" id="IPR036890">
    <property type="entry name" value="HATPase_C_sf"/>
</dbReference>
<proteinExistence type="predicted"/>
<feature type="domain" description="Histidine kinase/HSP90-like ATPase" evidence="2">
    <location>
        <begin position="19"/>
        <end position="134"/>
    </location>
</feature>
<dbReference type="Gene3D" id="3.30.565.10">
    <property type="entry name" value="Histidine kinase-like ATPase, C-terminal domain"/>
    <property type="match status" value="1"/>
</dbReference>
<dbReference type="InterPro" id="IPR050267">
    <property type="entry name" value="Anti-sigma-factor_SerPK"/>
</dbReference>
<dbReference type="RefSeq" id="WP_049821102.1">
    <property type="nucleotide sequence ID" value="NZ_JACHVY010000001.1"/>
</dbReference>
<dbReference type="EMBL" id="JACHVY010000001">
    <property type="protein sequence ID" value="MBB2900565.1"/>
    <property type="molecule type" value="Genomic_DNA"/>
</dbReference>
<reference evidence="3 4" key="2">
    <citation type="submission" date="2020-08" db="EMBL/GenBank/DDBJ databases">
        <authorList>
            <person name="Partida-Martinez L."/>
            <person name="Huntemann M."/>
            <person name="Clum A."/>
            <person name="Wang J."/>
            <person name="Palaniappan K."/>
            <person name="Ritter S."/>
            <person name="Chen I.-M."/>
            <person name="Stamatis D."/>
            <person name="Reddy T."/>
            <person name="O'Malley R."/>
            <person name="Daum C."/>
            <person name="Shapiro N."/>
            <person name="Ivanova N."/>
            <person name="Kyrpides N."/>
            <person name="Woyke T."/>
        </authorList>
    </citation>
    <scope>NUCLEOTIDE SEQUENCE [LARGE SCALE GENOMIC DNA]</scope>
    <source>
        <strain evidence="3 4">AS2.23</strain>
    </source>
</reference>
<dbReference type="AlphaFoldDB" id="A0A7W4TKJ8"/>
<evidence type="ECO:0000313" key="3">
    <source>
        <dbReference type="EMBL" id="MBB2900565.1"/>
    </source>
</evidence>
<evidence type="ECO:0000256" key="1">
    <source>
        <dbReference type="ARBA" id="ARBA00022527"/>
    </source>
</evidence>
<protein>
    <submittedName>
        <fullName evidence="3">Anti-sigma regulatory factor (Ser/Thr protein kinase)</fullName>
    </submittedName>
</protein>